<dbReference type="EMBL" id="CP021255">
    <property type="protein sequence ID" value="AVD71569.1"/>
    <property type="molecule type" value="Genomic_DNA"/>
</dbReference>
<dbReference type="Proteomes" id="UP000239867">
    <property type="component" value="Chromosome"/>
</dbReference>
<proteinExistence type="inferred from homology"/>
<accession>A0A2L1GPH2</accession>
<dbReference type="RefSeq" id="WP_104936816.1">
    <property type="nucleotide sequence ID" value="NZ_CP021255.1"/>
</dbReference>
<dbReference type="Pfam" id="PF13286">
    <property type="entry name" value="HD_assoc"/>
    <property type="match status" value="1"/>
</dbReference>
<dbReference type="PANTHER" id="PTHR35795:SF1">
    <property type="entry name" value="BIS(5'-NUCLEOSYL)-TETRAPHOSPHATASE, SYMMETRICAL"/>
    <property type="match status" value="1"/>
</dbReference>
<sequence>MKTVRALQEEQEALTLSAHACRSASSRGRLRPEPDRCELRTDFQRDRDRIIHSKTFRRLKHKTQVFLAPAGDHYRTRLTHVLEVSQIARTMAVCLRLNEYLTEAIALGHDLGHTPFGHAGEFTLNQLHPGGFRHFVQSLRVVDFLENGGDGLNLTWEVRNGIIKHSKGYGPILPEGDHSALAATLEGQLVRVADIMAYVNHDMDDAIRAGMLSPLALPPHLRKILGNRSSERINAMVKDLVSRTRAADDGHLHLSEGMNETITELRQFLYDNVYRNYRVHREFEKAQRVIRELYAYFQEHERPTGDLSAACPKLPPPANALEERRRHRQVCDFIAGMTDRYAIALYTQLFMPRPWSVL</sequence>
<keyword evidence="5" id="KW-1185">Reference proteome</keyword>
<gene>
    <name evidence="4" type="ORF">CAY53_08895</name>
</gene>
<protein>
    <recommendedName>
        <fullName evidence="2">Deoxyguanosinetriphosphate triphosphohydrolase-like protein</fullName>
    </recommendedName>
</protein>
<dbReference type="PANTHER" id="PTHR35795">
    <property type="entry name" value="SLR1885 PROTEIN"/>
    <property type="match status" value="1"/>
</dbReference>
<dbReference type="CDD" id="cd00077">
    <property type="entry name" value="HDc"/>
    <property type="match status" value="1"/>
</dbReference>
<evidence type="ECO:0000256" key="1">
    <source>
        <dbReference type="ARBA" id="ARBA00022801"/>
    </source>
</evidence>
<dbReference type="InterPro" id="IPR006674">
    <property type="entry name" value="HD_domain"/>
</dbReference>
<comment type="similarity">
    <text evidence="2">Belongs to the dGTPase family. Type 2 subfamily.</text>
</comment>
<evidence type="ECO:0000313" key="5">
    <source>
        <dbReference type="Proteomes" id="UP000239867"/>
    </source>
</evidence>
<dbReference type="KEGG" id="deo:CAY53_08895"/>
<dbReference type="InterPro" id="IPR003607">
    <property type="entry name" value="HD/PDEase_dom"/>
</dbReference>
<feature type="domain" description="HD" evidence="3">
    <location>
        <begin position="77"/>
        <end position="199"/>
    </location>
</feature>
<evidence type="ECO:0000259" key="3">
    <source>
        <dbReference type="PROSITE" id="PS51831"/>
    </source>
</evidence>
<dbReference type="InterPro" id="IPR026875">
    <property type="entry name" value="PHydrolase_assoc_dom"/>
</dbReference>
<dbReference type="GO" id="GO:0016793">
    <property type="term" value="F:triphosphoric monoester hydrolase activity"/>
    <property type="evidence" value="ECO:0007669"/>
    <property type="project" value="InterPro"/>
</dbReference>
<name>A0A2L1GPH2_9BACT</name>
<evidence type="ECO:0000256" key="2">
    <source>
        <dbReference type="HAMAP-Rule" id="MF_01212"/>
    </source>
</evidence>
<dbReference type="InterPro" id="IPR051094">
    <property type="entry name" value="Diverse_Catalytic_Enzymes"/>
</dbReference>
<evidence type="ECO:0000313" key="4">
    <source>
        <dbReference type="EMBL" id="AVD71569.1"/>
    </source>
</evidence>
<dbReference type="Pfam" id="PF01966">
    <property type="entry name" value="HD"/>
    <property type="match status" value="1"/>
</dbReference>
<keyword evidence="1 2" id="KW-0378">Hydrolase</keyword>
<dbReference type="Gene3D" id="1.10.3210.10">
    <property type="entry name" value="Hypothetical protein af1432"/>
    <property type="match status" value="1"/>
</dbReference>
<dbReference type="SMART" id="SM00471">
    <property type="entry name" value="HDc"/>
    <property type="match status" value="1"/>
</dbReference>
<dbReference type="SUPFAM" id="SSF109604">
    <property type="entry name" value="HD-domain/PDEase-like"/>
    <property type="match status" value="1"/>
</dbReference>
<dbReference type="AlphaFoldDB" id="A0A2L1GPH2"/>
<dbReference type="InterPro" id="IPR006261">
    <property type="entry name" value="dGTPase"/>
</dbReference>
<dbReference type="InterPro" id="IPR023023">
    <property type="entry name" value="dNTPase_2"/>
</dbReference>
<reference evidence="4 5" key="1">
    <citation type="journal article" date="2018" name="MBio">
        <title>Insights into the evolution of host association through the isolation and characterization of a novel human periodontal pathobiont, Desulfobulbus oralis.</title>
        <authorList>
            <person name="Cross K.L."/>
            <person name="Chirania P."/>
            <person name="Xiong W."/>
            <person name="Beall C.J."/>
            <person name="Elkins J.G."/>
            <person name="Giannone R.J."/>
            <person name="Griffen A.L."/>
            <person name="Guss A.M."/>
            <person name="Hettich R.L."/>
            <person name="Joshi S.S."/>
            <person name="Mokrzan E.M."/>
            <person name="Martin R.K."/>
            <person name="Zhulin I.B."/>
            <person name="Leys E.J."/>
            <person name="Podar M."/>
        </authorList>
    </citation>
    <scope>NUCLEOTIDE SEQUENCE [LARGE SCALE GENOMIC DNA]</scope>
    <source>
        <strain evidence="4 5">ORNL</strain>
    </source>
</reference>
<dbReference type="HAMAP" id="MF_01212">
    <property type="entry name" value="dGTPase_type2"/>
    <property type="match status" value="1"/>
</dbReference>
<dbReference type="OrthoDB" id="9803619at2"/>
<dbReference type="NCBIfam" id="TIGR01353">
    <property type="entry name" value="dGTP_triPase"/>
    <property type="match status" value="1"/>
</dbReference>
<organism evidence="4 5">
    <name type="scientific">Desulfobulbus oralis</name>
    <dbReference type="NCBI Taxonomy" id="1986146"/>
    <lineage>
        <taxon>Bacteria</taxon>
        <taxon>Pseudomonadati</taxon>
        <taxon>Thermodesulfobacteriota</taxon>
        <taxon>Desulfobulbia</taxon>
        <taxon>Desulfobulbales</taxon>
        <taxon>Desulfobulbaceae</taxon>
        <taxon>Desulfobulbus</taxon>
    </lineage>
</organism>
<dbReference type="NCBIfam" id="NF002327">
    <property type="entry name" value="PRK01286.1-2"/>
    <property type="match status" value="1"/>
</dbReference>
<dbReference type="PROSITE" id="PS51831">
    <property type="entry name" value="HD"/>
    <property type="match status" value="1"/>
</dbReference>